<evidence type="ECO:0000313" key="3">
    <source>
        <dbReference type="Proteomes" id="UP000556436"/>
    </source>
</evidence>
<feature type="region of interest" description="Disordered" evidence="1">
    <location>
        <begin position="28"/>
        <end position="75"/>
    </location>
</feature>
<gene>
    <name evidence="2" type="ORF">FHS38_004956</name>
</gene>
<dbReference type="Proteomes" id="UP000556436">
    <property type="component" value="Unassembled WGS sequence"/>
</dbReference>
<keyword evidence="3" id="KW-1185">Reference proteome</keyword>
<evidence type="ECO:0000313" key="2">
    <source>
        <dbReference type="EMBL" id="MBB4888881.1"/>
    </source>
</evidence>
<name>A0A7W7LFR5_STRNE</name>
<protein>
    <submittedName>
        <fullName evidence="2">Uncharacterized protein</fullName>
    </submittedName>
</protein>
<organism evidence="2 3">
    <name type="scientific">Streptomyces netropsis</name>
    <name type="common">Streptoverticillium netropsis</name>
    <dbReference type="NCBI Taxonomy" id="55404"/>
    <lineage>
        <taxon>Bacteria</taxon>
        <taxon>Bacillati</taxon>
        <taxon>Actinomycetota</taxon>
        <taxon>Actinomycetes</taxon>
        <taxon>Kitasatosporales</taxon>
        <taxon>Streptomycetaceae</taxon>
        <taxon>Streptomyces</taxon>
    </lineage>
</organism>
<sequence>MTEQPADDTGADARSDLDPEVANAVRTAAAPTTAEEAVEVESEGVVRHRPGLLVTEEHAPQAGAGPSFRLTPSES</sequence>
<proteinExistence type="predicted"/>
<dbReference type="AlphaFoldDB" id="A0A7W7LFR5"/>
<reference evidence="2 3" key="1">
    <citation type="submission" date="2020-08" db="EMBL/GenBank/DDBJ databases">
        <title>Genomic Encyclopedia of Type Strains, Phase III (KMG-III): the genomes of soil and plant-associated and newly described type strains.</title>
        <authorList>
            <person name="Whitman W."/>
        </authorList>
    </citation>
    <scope>NUCLEOTIDE SEQUENCE [LARGE SCALE GENOMIC DNA]</scope>
    <source>
        <strain evidence="2 3">CECT 3265</strain>
    </source>
</reference>
<dbReference type="EMBL" id="JACHJG010000011">
    <property type="protein sequence ID" value="MBB4888881.1"/>
    <property type="molecule type" value="Genomic_DNA"/>
</dbReference>
<comment type="caution">
    <text evidence="2">The sequence shown here is derived from an EMBL/GenBank/DDBJ whole genome shotgun (WGS) entry which is preliminary data.</text>
</comment>
<accession>A0A7W7LFR5</accession>
<dbReference type="RefSeq" id="WP_184736841.1">
    <property type="nucleotide sequence ID" value="NZ_BMRW01000002.1"/>
</dbReference>
<evidence type="ECO:0000256" key="1">
    <source>
        <dbReference type="SAM" id="MobiDB-lite"/>
    </source>
</evidence>